<name>A0A8X6REL9_TRICX</name>
<proteinExistence type="predicted"/>
<keyword evidence="2" id="KW-1185">Reference proteome</keyword>
<dbReference type="EMBL" id="BMAU01021105">
    <property type="protein sequence ID" value="GFX90804.1"/>
    <property type="molecule type" value="Genomic_DNA"/>
</dbReference>
<accession>A0A8X6REL9</accession>
<gene>
    <name evidence="1" type="ORF">TNCV_3166351</name>
</gene>
<dbReference type="AlphaFoldDB" id="A0A8X6REL9"/>
<evidence type="ECO:0000313" key="2">
    <source>
        <dbReference type="Proteomes" id="UP000887159"/>
    </source>
</evidence>
<protein>
    <submittedName>
        <fullName evidence="1">Uncharacterized protein</fullName>
    </submittedName>
</protein>
<dbReference type="Proteomes" id="UP000887159">
    <property type="component" value="Unassembled WGS sequence"/>
</dbReference>
<comment type="caution">
    <text evidence="1">The sequence shown here is derived from an EMBL/GenBank/DDBJ whole genome shotgun (WGS) entry which is preliminary data.</text>
</comment>
<evidence type="ECO:0000313" key="1">
    <source>
        <dbReference type="EMBL" id="GFX90804.1"/>
    </source>
</evidence>
<sequence length="267" mass="30368">MVTLITLNSHRAASPTREVGGRAKVVRGLCLSQGDLPQNWGLTELNRIVACTVLNVRLMTDVHLAPCHEEFCGPGSDLVEIRWHKKQQQHYLKVTNAKINSSFDNWYGLQLLVLQLWSQNTLLLHSIHCVIVLVGDGNYDSKLGLKYTGSLRSTVLNVDSDDVQELLNSHDQEQTIDELIEMHEQEQDIEELESLDIFQTEDRMMFESLTKGHKLIEKGLQSSENKDFTDEHIFSIKQGIKQLLACNEETVGEKKSQNKQNTLLDFI</sequence>
<reference evidence="1" key="1">
    <citation type="submission" date="2020-08" db="EMBL/GenBank/DDBJ databases">
        <title>Multicomponent nature underlies the extraordinary mechanical properties of spider dragline silk.</title>
        <authorList>
            <person name="Kono N."/>
            <person name="Nakamura H."/>
            <person name="Mori M."/>
            <person name="Yoshida Y."/>
            <person name="Ohtoshi R."/>
            <person name="Malay A.D."/>
            <person name="Moran D.A.P."/>
            <person name="Tomita M."/>
            <person name="Numata K."/>
            <person name="Arakawa K."/>
        </authorList>
    </citation>
    <scope>NUCLEOTIDE SEQUENCE</scope>
</reference>
<organism evidence="1 2">
    <name type="scientific">Trichonephila clavipes</name>
    <name type="common">Golden silk orbweaver</name>
    <name type="synonym">Nephila clavipes</name>
    <dbReference type="NCBI Taxonomy" id="2585209"/>
    <lineage>
        <taxon>Eukaryota</taxon>
        <taxon>Metazoa</taxon>
        <taxon>Ecdysozoa</taxon>
        <taxon>Arthropoda</taxon>
        <taxon>Chelicerata</taxon>
        <taxon>Arachnida</taxon>
        <taxon>Araneae</taxon>
        <taxon>Araneomorphae</taxon>
        <taxon>Entelegynae</taxon>
        <taxon>Araneoidea</taxon>
        <taxon>Nephilidae</taxon>
        <taxon>Trichonephila</taxon>
    </lineage>
</organism>